<dbReference type="UniPathway" id="UPA00053">
    <property type="reaction ID" value="UER00086"/>
</dbReference>
<comment type="subunit">
    <text evidence="4 7">Homododecamer.</text>
</comment>
<evidence type="ECO:0000256" key="7">
    <source>
        <dbReference type="HAMAP-Rule" id="MF_00169"/>
    </source>
</evidence>
<feature type="binding site" evidence="7 9">
    <location>
        <position position="111"/>
    </location>
    <ligand>
        <name>substrate</name>
    </ligand>
</feature>
<name>A0A1H3CQI9_9FIRM</name>
<dbReference type="GO" id="GO:0019631">
    <property type="term" value="P:quinate catabolic process"/>
    <property type="evidence" value="ECO:0007669"/>
    <property type="project" value="TreeGrafter"/>
</dbReference>
<dbReference type="GO" id="GO:0008652">
    <property type="term" value="P:amino acid biosynthetic process"/>
    <property type="evidence" value="ECO:0007669"/>
    <property type="project" value="UniProtKB-KW"/>
</dbReference>
<evidence type="ECO:0000256" key="4">
    <source>
        <dbReference type="ARBA" id="ARBA00011193"/>
    </source>
</evidence>
<evidence type="ECO:0000313" key="12">
    <source>
        <dbReference type="EMBL" id="SDX56158.1"/>
    </source>
</evidence>
<dbReference type="RefSeq" id="WP_093754223.1">
    <property type="nucleotide sequence ID" value="NZ_BSYN01000009.1"/>
</dbReference>
<dbReference type="Gene3D" id="3.40.50.9100">
    <property type="entry name" value="Dehydroquinase, class II"/>
    <property type="match status" value="1"/>
</dbReference>
<feature type="transmembrane region" description="Helical" evidence="11">
    <location>
        <begin position="115"/>
        <end position="135"/>
    </location>
</feature>
<comment type="catalytic activity">
    <reaction evidence="1 7">
        <text>3-dehydroquinate = 3-dehydroshikimate + H2O</text>
        <dbReference type="Rhea" id="RHEA:21096"/>
        <dbReference type="ChEBI" id="CHEBI:15377"/>
        <dbReference type="ChEBI" id="CHEBI:16630"/>
        <dbReference type="ChEBI" id="CHEBI:32364"/>
        <dbReference type="EC" id="4.2.1.10"/>
    </reaction>
</comment>
<keyword evidence="11" id="KW-1133">Transmembrane helix</keyword>
<dbReference type="PANTHER" id="PTHR21272:SF3">
    <property type="entry name" value="CATABOLIC 3-DEHYDROQUINASE"/>
    <property type="match status" value="1"/>
</dbReference>
<evidence type="ECO:0000256" key="11">
    <source>
        <dbReference type="SAM" id="Phobius"/>
    </source>
</evidence>
<keyword evidence="11" id="KW-0812">Transmembrane</keyword>
<feature type="binding site" evidence="7 9">
    <location>
        <position position="74"/>
    </location>
    <ligand>
        <name>substrate</name>
    </ligand>
</feature>
<keyword evidence="7" id="KW-0057">Aromatic amino acid biosynthesis</keyword>
<dbReference type="EMBL" id="FNNG01000013">
    <property type="protein sequence ID" value="SDX56158.1"/>
    <property type="molecule type" value="Genomic_DNA"/>
</dbReference>
<dbReference type="AlphaFoldDB" id="A0A1H3CQI9"/>
<reference evidence="12 13" key="1">
    <citation type="submission" date="2016-10" db="EMBL/GenBank/DDBJ databases">
        <authorList>
            <person name="de Groot N.N."/>
        </authorList>
    </citation>
    <scope>NUCLEOTIDE SEQUENCE [LARGE SCALE GENOMIC DNA]</scope>
    <source>
        <strain evidence="12 13">DSM 23310</strain>
    </source>
</reference>
<comment type="function">
    <text evidence="7">Catalyzes a trans-dehydration via an enolate intermediate.</text>
</comment>
<keyword evidence="13" id="KW-1185">Reference proteome</keyword>
<dbReference type="HAMAP" id="MF_00169">
    <property type="entry name" value="AroQ"/>
    <property type="match status" value="1"/>
</dbReference>
<feature type="binding site" evidence="7 9">
    <location>
        <position position="87"/>
    </location>
    <ligand>
        <name>substrate</name>
    </ligand>
</feature>
<comment type="similarity">
    <text evidence="3 7">Belongs to the type-II 3-dehydroquinase family.</text>
</comment>
<dbReference type="PROSITE" id="PS01029">
    <property type="entry name" value="DEHYDROQUINASE_II"/>
    <property type="match status" value="1"/>
</dbReference>
<dbReference type="PANTHER" id="PTHR21272">
    <property type="entry name" value="CATABOLIC 3-DEHYDROQUINASE"/>
    <property type="match status" value="1"/>
</dbReference>
<evidence type="ECO:0000256" key="10">
    <source>
        <dbReference type="PIRSR" id="PIRSR001399-3"/>
    </source>
</evidence>
<dbReference type="Pfam" id="PF01220">
    <property type="entry name" value="DHquinase_II"/>
    <property type="match status" value="1"/>
</dbReference>
<dbReference type="GO" id="GO:0003855">
    <property type="term" value="F:3-dehydroquinate dehydratase activity"/>
    <property type="evidence" value="ECO:0007669"/>
    <property type="project" value="UniProtKB-UniRule"/>
</dbReference>
<dbReference type="NCBIfam" id="NF003807">
    <property type="entry name" value="PRK05395.1-4"/>
    <property type="match status" value="1"/>
</dbReference>
<dbReference type="NCBIfam" id="NF003805">
    <property type="entry name" value="PRK05395.1-2"/>
    <property type="match status" value="1"/>
</dbReference>
<dbReference type="GO" id="GO:0009423">
    <property type="term" value="P:chorismate biosynthetic process"/>
    <property type="evidence" value="ECO:0007669"/>
    <property type="project" value="UniProtKB-UniRule"/>
</dbReference>
<evidence type="ECO:0000256" key="6">
    <source>
        <dbReference type="ARBA" id="ARBA00023239"/>
    </source>
</evidence>
<dbReference type="SUPFAM" id="SSF52304">
    <property type="entry name" value="Type II 3-dehydroquinate dehydratase"/>
    <property type="match status" value="1"/>
</dbReference>
<dbReference type="CDD" id="cd00466">
    <property type="entry name" value="DHQase_II"/>
    <property type="match status" value="1"/>
</dbReference>
<keyword evidence="11" id="KW-0472">Membrane</keyword>
<dbReference type="InterPro" id="IPR018509">
    <property type="entry name" value="DHquinase_II_CS"/>
</dbReference>
<dbReference type="InterPro" id="IPR001874">
    <property type="entry name" value="DHquinase_II"/>
</dbReference>
<dbReference type="NCBIfam" id="TIGR01088">
    <property type="entry name" value="aroQ"/>
    <property type="match status" value="1"/>
</dbReference>
<dbReference type="OrthoDB" id="9790793at2"/>
<sequence length="146" mass="16556">MRILIIHGPNLNLLGKRDKSIYGKFILDEINNMIQMKANSLNMEVEIVQSNCEGEIIDILHKTLNGGYDGVIINPGGYTHYSISIRDAIEVLDIPVIEVHISNIYKREEFRKKSVIAPVCMGQITGFGLNSYLLALEVFNYMRENN</sequence>
<feature type="active site" description="Proton acceptor" evidence="7 8">
    <location>
        <position position="22"/>
    </location>
</feature>
<protein>
    <recommendedName>
        <fullName evidence="5 7">3-dehydroquinate dehydratase</fullName>
        <shortName evidence="7">3-dehydroquinase</shortName>
        <ecNumber evidence="5 7">4.2.1.10</ecNumber>
    </recommendedName>
    <alternativeName>
        <fullName evidence="7">Type II DHQase</fullName>
    </alternativeName>
</protein>
<organism evidence="12 13">
    <name type="scientific">Tepidimicrobium xylanilyticum</name>
    <dbReference type="NCBI Taxonomy" id="1123352"/>
    <lineage>
        <taxon>Bacteria</taxon>
        <taxon>Bacillati</taxon>
        <taxon>Bacillota</taxon>
        <taxon>Tissierellia</taxon>
        <taxon>Tissierellales</taxon>
        <taxon>Tepidimicrobiaceae</taxon>
        <taxon>Tepidimicrobium</taxon>
    </lineage>
</organism>
<gene>
    <name evidence="7" type="primary">aroQ</name>
    <name evidence="12" type="ORF">SAMN05660923_02517</name>
</gene>
<dbReference type="InterPro" id="IPR036441">
    <property type="entry name" value="DHquinase_II_sf"/>
</dbReference>
<feature type="site" description="Transition state stabilizer" evidence="7 10">
    <location>
        <position position="17"/>
    </location>
</feature>
<dbReference type="Proteomes" id="UP000198828">
    <property type="component" value="Unassembled WGS sequence"/>
</dbReference>
<evidence type="ECO:0000256" key="8">
    <source>
        <dbReference type="PIRSR" id="PIRSR001399-1"/>
    </source>
</evidence>
<keyword evidence="6 7" id="KW-0456">Lyase</keyword>
<dbReference type="NCBIfam" id="NF003806">
    <property type="entry name" value="PRK05395.1-3"/>
    <property type="match status" value="1"/>
</dbReference>
<accession>A0A1H3CQI9</accession>
<evidence type="ECO:0000256" key="3">
    <source>
        <dbReference type="ARBA" id="ARBA00011037"/>
    </source>
</evidence>
<comment type="pathway">
    <text evidence="2 7">Metabolic intermediate biosynthesis; chorismate biosynthesis; chorismate from D-erythrose 4-phosphate and phosphoenolpyruvate: step 3/7.</text>
</comment>
<dbReference type="GO" id="GO:0009073">
    <property type="term" value="P:aromatic amino acid family biosynthetic process"/>
    <property type="evidence" value="ECO:0007669"/>
    <property type="project" value="UniProtKB-KW"/>
</dbReference>
<evidence type="ECO:0000256" key="9">
    <source>
        <dbReference type="PIRSR" id="PIRSR001399-2"/>
    </source>
</evidence>
<keyword evidence="7" id="KW-0028">Amino-acid biosynthesis</keyword>
<feature type="active site" description="Proton donor" evidence="7 8">
    <location>
        <position position="100"/>
    </location>
</feature>
<proteinExistence type="inferred from homology"/>
<dbReference type="PIRSF" id="PIRSF001399">
    <property type="entry name" value="DHquinase_II"/>
    <property type="match status" value="1"/>
</dbReference>
<evidence type="ECO:0000256" key="1">
    <source>
        <dbReference type="ARBA" id="ARBA00001864"/>
    </source>
</evidence>
<feature type="binding site" evidence="7 9">
    <location>
        <position position="80"/>
    </location>
    <ligand>
        <name>substrate</name>
    </ligand>
</feature>
<feature type="binding site" evidence="7 9">
    <location>
        <begin position="101"/>
        <end position="102"/>
    </location>
    <ligand>
        <name>substrate</name>
    </ligand>
</feature>
<evidence type="ECO:0000313" key="13">
    <source>
        <dbReference type="Proteomes" id="UP000198828"/>
    </source>
</evidence>
<dbReference type="EC" id="4.2.1.10" evidence="5 7"/>
<evidence type="ECO:0000256" key="2">
    <source>
        <dbReference type="ARBA" id="ARBA00004902"/>
    </source>
</evidence>
<evidence type="ECO:0000256" key="5">
    <source>
        <dbReference type="ARBA" id="ARBA00012060"/>
    </source>
</evidence>